<dbReference type="STRING" id="655015.B1812_06780"/>
<feature type="compositionally biased region" description="Basic and acidic residues" evidence="1">
    <location>
        <begin position="34"/>
        <end position="49"/>
    </location>
</feature>
<proteinExistence type="predicted"/>
<gene>
    <name evidence="2" type="ORF">B1812_06780</name>
</gene>
<reference evidence="2 3" key="1">
    <citation type="submission" date="2017-02" db="EMBL/GenBank/DDBJ databases">
        <authorList>
            <person name="Peterson S.W."/>
        </authorList>
    </citation>
    <scope>NUCLEOTIDE SEQUENCE [LARGE SCALE GENOMIC DNA]</scope>
    <source>
        <strain evidence="2 3">S285</strain>
    </source>
</reference>
<dbReference type="KEGG" id="mbry:B1812_06780"/>
<name>A0A1W6MTA4_9HYPH</name>
<organism evidence="2 3">
    <name type="scientific">Methylocystis bryophila</name>
    <dbReference type="NCBI Taxonomy" id="655015"/>
    <lineage>
        <taxon>Bacteria</taxon>
        <taxon>Pseudomonadati</taxon>
        <taxon>Pseudomonadota</taxon>
        <taxon>Alphaproteobacteria</taxon>
        <taxon>Hyphomicrobiales</taxon>
        <taxon>Methylocystaceae</taxon>
        <taxon>Methylocystis</taxon>
    </lineage>
</organism>
<dbReference type="AlphaFoldDB" id="A0A1W6MTA4"/>
<evidence type="ECO:0000313" key="2">
    <source>
        <dbReference type="EMBL" id="ARN80828.1"/>
    </source>
</evidence>
<keyword evidence="3" id="KW-1185">Reference proteome</keyword>
<evidence type="ECO:0000256" key="1">
    <source>
        <dbReference type="SAM" id="MobiDB-lite"/>
    </source>
</evidence>
<feature type="region of interest" description="Disordered" evidence="1">
    <location>
        <begin position="1"/>
        <end position="73"/>
    </location>
</feature>
<dbReference type="Proteomes" id="UP000193978">
    <property type="component" value="Chromosome"/>
</dbReference>
<dbReference type="EMBL" id="CP019948">
    <property type="protein sequence ID" value="ARN80828.1"/>
    <property type="molecule type" value="Genomic_DNA"/>
</dbReference>
<protein>
    <submittedName>
        <fullName evidence="2">Uncharacterized protein</fullName>
    </submittedName>
</protein>
<accession>A0A1W6MTA4</accession>
<evidence type="ECO:0000313" key="3">
    <source>
        <dbReference type="Proteomes" id="UP000193978"/>
    </source>
</evidence>
<sequence length="101" mass="10911">MILAKPRAPSFVHPGKQKAGVACSMQGRPARGLRRSERIFASEARDSRGLAEATTWRGKNHESLAGSADPTSALKSEHFEGARADCTEIDWPGRAKFASAF</sequence>